<dbReference type="EMBL" id="BQKI01000071">
    <property type="protein sequence ID" value="GJN14544.1"/>
    <property type="molecule type" value="Genomic_DNA"/>
</dbReference>
<feature type="domain" description="Sec23/Sec24 trunk" evidence="10">
    <location>
        <begin position="560"/>
        <end position="769"/>
    </location>
</feature>
<dbReference type="InterPro" id="IPR044965">
    <property type="entry name" value="Glyco_hydro_17_plant"/>
</dbReference>
<organism evidence="11 12">
    <name type="scientific">Eleusine coracana subsp. coracana</name>
    <dbReference type="NCBI Taxonomy" id="191504"/>
    <lineage>
        <taxon>Eukaryota</taxon>
        <taxon>Viridiplantae</taxon>
        <taxon>Streptophyta</taxon>
        <taxon>Embryophyta</taxon>
        <taxon>Tracheophyta</taxon>
        <taxon>Spermatophyta</taxon>
        <taxon>Magnoliopsida</taxon>
        <taxon>Liliopsida</taxon>
        <taxon>Poales</taxon>
        <taxon>Poaceae</taxon>
        <taxon>PACMAD clade</taxon>
        <taxon>Chloridoideae</taxon>
        <taxon>Cynodonteae</taxon>
        <taxon>Eleusininae</taxon>
        <taxon>Eleusine</taxon>
    </lineage>
</organism>
<dbReference type="GO" id="GO:0006888">
    <property type="term" value="P:endoplasmic reticulum to Golgi vesicle-mediated transport"/>
    <property type="evidence" value="ECO:0007669"/>
    <property type="project" value="InterPro"/>
</dbReference>
<dbReference type="GO" id="GO:0042973">
    <property type="term" value="F:glucan endo-1,3-beta-D-glucosidase activity"/>
    <property type="evidence" value="ECO:0007669"/>
    <property type="project" value="UniProtKB-EC"/>
</dbReference>
<dbReference type="Pfam" id="PF04811">
    <property type="entry name" value="Sec23_trunk"/>
    <property type="match status" value="1"/>
</dbReference>
<feature type="signal peptide" evidence="9">
    <location>
        <begin position="1"/>
        <end position="35"/>
    </location>
</feature>
<evidence type="ECO:0000256" key="9">
    <source>
        <dbReference type="SAM" id="SignalP"/>
    </source>
</evidence>
<evidence type="ECO:0000256" key="2">
    <source>
        <dbReference type="ARBA" id="ARBA00008773"/>
    </source>
</evidence>
<evidence type="ECO:0000259" key="10">
    <source>
        <dbReference type="Pfam" id="PF04811"/>
    </source>
</evidence>
<dbReference type="Gene3D" id="3.20.20.80">
    <property type="entry name" value="Glycosidases"/>
    <property type="match status" value="1"/>
</dbReference>
<feature type="region of interest" description="Disordered" evidence="8">
    <location>
        <begin position="407"/>
        <end position="443"/>
    </location>
</feature>
<dbReference type="GO" id="GO:0030127">
    <property type="term" value="C:COPII vesicle coat"/>
    <property type="evidence" value="ECO:0007669"/>
    <property type="project" value="InterPro"/>
</dbReference>
<dbReference type="Gene3D" id="3.40.50.410">
    <property type="entry name" value="von Willebrand factor, type A domain"/>
    <property type="match status" value="1"/>
</dbReference>
<keyword evidence="6" id="KW-0326">Glycosidase</keyword>
<accession>A0AAV5DV03</accession>
<dbReference type="GO" id="GO:0005975">
    <property type="term" value="P:carbohydrate metabolic process"/>
    <property type="evidence" value="ECO:0007669"/>
    <property type="project" value="InterPro"/>
</dbReference>
<evidence type="ECO:0000313" key="12">
    <source>
        <dbReference type="Proteomes" id="UP001054889"/>
    </source>
</evidence>
<dbReference type="InterPro" id="IPR036174">
    <property type="entry name" value="Znf_Sec23_Sec24_sf"/>
</dbReference>
<evidence type="ECO:0000256" key="8">
    <source>
        <dbReference type="SAM" id="MobiDB-lite"/>
    </source>
</evidence>
<dbReference type="Proteomes" id="UP001054889">
    <property type="component" value="Unassembled WGS sequence"/>
</dbReference>
<evidence type="ECO:0000256" key="4">
    <source>
        <dbReference type="ARBA" id="ARBA00022729"/>
    </source>
</evidence>
<dbReference type="PANTHER" id="PTHR32227">
    <property type="entry name" value="GLUCAN ENDO-1,3-BETA-GLUCOSIDASE BG1-RELATED-RELATED"/>
    <property type="match status" value="1"/>
</dbReference>
<dbReference type="FunFam" id="3.20.20.80:FF:000005">
    <property type="entry name" value="Glucan endo-1,3-beta-glucosidase 14"/>
    <property type="match status" value="1"/>
</dbReference>
<keyword evidence="5" id="KW-0378">Hydrolase</keyword>
<evidence type="ECO:0000256" key="6">
    <source>
        <dbReference type="ARBA" id="ARBA00023295"/>
    </source>
</evidence>
<dbReference type="InterPro" id="IPR017853">
    <property type="entry name" value="GH"/>
</dbReference>
<feature type="chain" id="PRO_5043416753" description="glucan endo-1,3-beta-D-glucosidase" evidence="9">
    <location>
        <begin position="36"/>
        <end position="993"/>
    </location>
</feature>
<dbReference type="SUPFAM" id="SSF51445">
    <property type="entry name" value="(Trans)glycosidases"/>
    <property type="match status" value="1"/>
</dbReference>
<proteinExistence type="inferred from homology"/>
<feature type="compositionally biased region" description="Polar residues" evidence="8">
    <location>
        <begin position="407"/>
        <end position="421"/>
    </location>
</feature>
<gene>
    <name evidence="11" type="primary">gb01385</name>
    <name evidence="11" type="ORF">PR202_gb01385</name>
</gene>
<dbReference type="SUPFAM" id="SSF81995">
    <property type="entry name" value="beta-sandwich domain of Sec23/24"/>
    <property type="match status" value="1"/>
</dbReference>
<comment type="catalytic activity">
    <reaction evidence="1">
        <text>Hydrolysis of (1-&gt;3)-beta-D-glucosidic linkages in (1-&gt;3)-beta-D-glucans.</text>
        <dbReference type="EC" id="3.2.1.39"/>
    </reaction>
</comment>
<comment type="similarity">
    <text evidence="2 7">Belongs to the glycosyl hydrolase 17 family.</text>
</comment>
<dbReference type="InterPro" id="IPR000490">
    <property type="entry name" value="Glyco_hydro_17"/>
</dbReference>
<reference evidence="11" key="2">
    <citation type="submission" date="2021-12" db="EMBL/GenBank/DDBJ databases">
        <title>Resequencing data analysis of finger millet.</title>
        <authorList>
            <person name="Hatakeyama M."/>
            <person name="Aluri S."/>
            <person name="Balachadran M.T."/>
            <person name="Sivarajan S.R."/>
            <person name="Poveda L."/>
            <person name="Shimizu-Inatsugi R."/>
            <person name="Schlapbach R."/>
            <person name="Sreeman S.M."/>
            <person name="Shimizu K.K."/>
        </authorList>
    </citation>
    <scope>NUCLEOTIDE SEQUENCE</scope>
</reference>
<evidence type="ECO:0000256" key="7">
    <source>
        <dbReference type="RuleBase" id="RU004335"/>
    </source>
</evidence>
<keyword evidence="4 9" id="KW-0732">Signal</keyword>
<evidence type="ECO:0000313" key="11">
    <source>
        <dbReference type="EMBL" id="GJN14544.1"/>
    </source>
</evidence>
<dbReference type="GO" id="GO:0006886">
    <property type="term" value="P:intracellular protein transport"/>
    <property type="evidence" value="ECO:0007669"/>
    <property type="project" value="InterPro"/>
</dbReference>
<dbReference type="GO" id="GO:0008270">
    <property type="term" value="F:zinc ion binding"/>
    <property type="evidence" value="ECO:0007669"/>
    <property type="project" value="InterPro"/>
</dbReference>
<dbReference type="Gene3D" id="2.30.30.380">
    <property type="entry name" value="Zn-finger domain of Sec23/24"/>
    <property type="match status" value="1"/>
</dbReference>
<name>A0AAV5DV03_ELECO</name>
<dbReference type="InterPro" id="IPR036465">
    <property type="entry name" value="vWFA_dom_sf"/>
</dbReference>
<dbReference type="Pfam" id="PF00332">
    <property type="entry name" value="Glyco_hydro_17"/>
    <property type="match status" value="1"/>
</dbReference>
<sequence>MARAERGIFVFSTASCLQFCLVTLSLLSATGAVSAATAPPLKFGINYGQIANNLPEPTQVSGLLQSLNVNRVKLYDADPAVLTAFSGTGVEFIVSNGDLTNLSDARSARAWVSQHVQPFLPSTRVTCVVVGNEVLAPGGDPAAMQSLLPAMQAVHQAVADLGLGAQVSVSTAHSADVLAASYPPSSGAFREDLAPYVRPVLDFLAQAGSPFLLNAYPFFAYKASPDTVSLPYVLFEPNPGVLDPATNLTYDNMLYAQIDAVYAAMKAVGHDDDIAVKISETGWPSKGDEDEVGATVQNAALYNGNLMKRIATGQGTPLKPDVPVDVFVFALFNEDMKPGPASERNYGLFYPNGTPVYNLGFDGTSFSQSPTSTFSSSSRQTKASKIFLYPLQVDWIEGYCNFRASRRNSTSASGPTVSGSLCSGAAARDDDSPPSPPPPGRPHLAAMAVRATVSRFPAVPDDLEACALQWGVFVTPFAATDERGQPPATGAFGDLVPRCESCWAYFNSYCDLERWGWTCCLCGALNGFRRRHGAPVPAPRRVSRAQLLLLDDAGDGVQARPVYVAAVDLACSEEFLELIKSALLAALEALIPDSLFGLMTFSHKIGLYDLQGPIPVVKNVFVPPDLEEDGLPVPLEDAMPLLSFLAPVDTCKDRIAAALETLRPTSSWERGAASGQEEDTVLLGGRGFGTAMTALIDYLSSEYGSTFALDTRRYGEQYASKGVDADLALLPEQIPFYRDLAAVAVQGGVCIGLFAVTDEYTDLASLKFLYFEPGNSYGHFFPDPQYENVQHIICCDSFATYAYDFDFAHNDGFSRHTDPAVIQIAFQYSVVEPVEETSGNEKQSSASSLDPSSLAKAIYPLLISFSSPDKQAFPRHTLSRAALIMSESPIFLLDAFTNLVVYYSSTADPSIPFPPPHDCLLRTTVNRLKQDRCITPKLTFIHGGKDDSTLFESYLIEEQDVDGSGFTTGSGFVAFRETVRNVAVEIIHEESGS</sequence>
<dbReference type="EC" id="3.2.1.39" evidence="3"/>
<dbReference type="InterPro" id="IPR006896">
    <property type="entry name" value="Sec23/24_trunk_dom"/>
</dbReference>
<dbReference type="AlphaFoldDB" id="A0AAV5DV03"/>
<protein>
    <recommendedName>
        <fullName evidence="3">glucan endo-1,3-beta-D-glucosidase</fullName>
        <ecNumber evidence="3">3.2.1.39</ecNumber>
    </recommendedName>
</protein>
<dbReference type="SUPFAM" id="SSF53300">
    <property type="entry name" value="vWA-like"/>
    <property type="match status" value="1"/>
</dbReference>
<evidence type="ECO:0000256" key="3">
    <source>
        <dbReference type="ARBA" id="ARBA00012780"/>
    </source>
</evidence>
<evidence type="ECO:0000256" key="1">
    <source>
        <dbReference type="ARBA" id="ARBA00000382"/>
    </source>
</evidence>
<keyword evidence="12" id="KW-1185">Reference proteome</keyword>
<reference evidence="11" key="1">
    <citation type="journal article" date="2018" name="DNA Res.">
        <title>Multiple hybrid de novo genome assembly of finger millet, an orphan allotetraploid crop.</title>
        <authorList>
            <person name="Hatakeyama M."/>
            <person name="Aluri S."/>
            <person name="Balachadran M.T."/>
            <person name="Sivarajan S.R."/>
            <person name="Patrignani A."/>
            <person name="Gruter S."/>
            <person name="Poveda L."/>
            <person name="Shimizu-Inatsugi R."/>
            <person name="Baeten J."/>
            <person name="Francoijs K.J."/>
            <person name="Nataraja K.N."/>
            <person name="Reddy Y.A.N."/>
            <person name="Phadnis S."/>
            <person name="Ravikumar R.L."/>
            <person name="Schlapbach R."/>
            <person name="Sreeman S.M."/>
            <person name="Shimizu K.K."/>
        </authorList>
    </citation>
    <scope>NUCLEOTIDE SEQUENCE</scope>
</reference>
<dbReference type="SUPFAM" id="SSF82919">
    <property type="entry name" value="Zn-finger domain of Sec23/24"/>
    <property type="match status" value="1"/>
</dbReference>
<comment type="caution">
    <text evidence="11">The sequence shown here is derived from an EMBL/GenBank/DDBJ whole genome shotgun (WGS) entry which is preliminary data.</text>
</comment>
<evidence type="ECO:0000256" key="5">
    <source>
        <dbReference type="ARBA" id="ARBA00022801"/>
    </source>
</evidence>